<organism evidence="1 2">
    <name type="scientific">Phaseolus coccineus</name>
    <name type="common">Scarlet runner bean</name>
    <name type="synonym">Phaseolus multiflorus</name>
    <dbReference type="NCBI Taxonomy" id="3886"/>
    <lineage>
        <taxon>Eukaryota</taxon>
        <taxon>Viridiplantae</taxon>
        <taxon>Streptophyta</taxon>
        <taxon>Embryophyta</taxon>
        <taxon>Tracheophyta</taxon>
        <taxon>Spermatophyta</taxon>
        <taxon>Magnoliopsida</taxon>
        <taxon>eudicotyledons</taxon>
        <taxon>Gunneridae</taxon>
        <taxon>Pentapetalae</taxon>
        <taxon>rosids</taxon>
        <taxon>fabids</taxon>
        <taxon>Fabales</taxon>
        <taxon>Fabaceae</taxon>
        <taxon>Papilionoideae</taxon>
        <taxon>50 kb inversion clade</taxon>
        <taxon>NPAAA clade</taxon>
        <taxon>indigoferoid/millettioid clade</taxon>
        <taxon>Phaseoleae</taxon>
        <taxon>Phaseolus</taxon>
    </lineage>
</organism>
<name>A0AAN9QSC7_PHACN</name>
<reference evidence="1 2" key="1">
    <citation type="submission" date="2024-01" db="EMBL/GenBank/DDBJ databases">
        <title>The genomes of 5 underutilized Papilionoideae crops provide insights into root nodulation and disease resistanc.</title>
        <authorList>
            <person name="Jiang F."/>
        </authorList>
    </citation>
    <scope>NUCLEOTIDE SEQUENCE [LARGE SCALE GENOMIC DNA]</scope>
    <source>
        <strain evidence="1">JINMINGXINNONG_FW02</strain>
        <tissue evidence="1">Leaves</tissue>
    </source>
</reference>
<protein>
    <submittedName>
        <fullName evidence="1">Uncharacterized protein</fullName>
    </submittedName>
</protein>
<proteinExistence type="predicted"/>
<evidence type="ECO:0000313" key="1">
    <source>
        <dbReference type="EMBL" id="KAK7346157.1"/>
    </source>
</evidence>
<accession>A0AAN9QSC7</accession>
<keyword evidence="2" id="KW-1185">Reference proteome</keyword>
<evidence type="ECO:0000313" key="2">
    <source>
        <dbReference type="Proteomes" id="UP001374584"/>
    </source>
</evidence>
<dbReference type="EMBL" id="JAYMYR010000008">
    <property type="protein sequence ID" value="KAK7346157.1"/>
    <property type="molecule type" value="Genomic_DNA"/>
</dbReference>
<sequence>MVWLGVELAVNLPSSKLAESRLIMVYTLRLRCSQLTAEWCHFFFWAGRVCKHHYQGVGLLVLLSFFSSRGGNYRCFFGCLGGSSRSRQGDFGSTQFRWVTKWRYSPQQGADSLLFCRVLLVICLSDCYLYSFSLCMFGWEKLFSAARTCVTEEHKWEAPVFSLRSRYDASHMHRLHQL</sequence>
<dbReference type="Proteomes" id="UP001374584">
    <property type="component" value="Unassembled WGS sequence"/>
</dbReference>
<gene>
    <name evidence="1" type="ORF">VNO80_20672</name>
</gene>
<comment type="caution">
    <text evidence="1">The sequence shown here is derived from an EMBL/GenBank/DDBJ whole genome shotgun (WGS) entry which is preliminary data.</text>
</comment>
<dbReference type="AlphaFoldDB" id="A0AAN9QSC7"/>